<accession>A0A543FF69</accession>
<evidence type="ECO:0000313" key="2">
    <source>
        <dbReference type="EMBL" id="TQM32515.1"/>
    </source>
</evidence>
<dbReference type="Proteomes" id="UP000316331">
    <property type="component" value="Unassembled WGS sequence"/>
</dbReference>
<name>A0A543FF69_9NOCA</name>
<gene>
    <name evidence="2" type="ORF">FB390_4199</name>
</gene>
<evidence type="ECO:0000313" key="3">
    <source>
        <dbReference type="Proteomes" id="UP000316331"/>
    </source>
</evidence>
<evidence type="ECO:0000256" key="1">
    <source>
        <dbReference type="SAM" id="MobiDB-lite"/>
    </source>
</evidence>
<dbReference type="AlphaFoldDB" id="A0A543FF69"/>
<feature type="region of interest" description="Disordered" evidence="1">
    <location>
        <begin position="1"/>
        <end position="29"/>
    </location>
</feature>
<keyword evidence="3" id="KW-1185">Reference proteome</keyword>
<dbReference type="EMBL" id="VFPG01000001">
    <property type="protein sequence ID" value="TQM32515.1"/>
    <property type="molecule type" value="Genomic_DNA"/>
</dbReference>
<protein>
    <submittedName>
        <fullName evidence="2">Uncharacterized protein</fullName>
    </submittedName>
</protein>
<feature type="compositionally biased region" description="Basic residues" evidence="1">
    <location>
        <begin position="14"/>
        <end position="29"/>
    </location>
</feature>
<sequence length="58" mass="6320">MASRDSKKASWGAARRRTRQASRPQRKGRCPIAFDDLAFAFEATSSQPVEALGPLDVG</sequence>
<comment type="caution">
    <text evidence="2">The sequence shown here is derived from an EMBL/GenBank/DDBJ whole genome shotgun (WGS) entry which is preliminary data.</text>
</comment>
<organism evidence="2 3">
    <name type="scientific">Nocardia bhagyanarayanae</name>
    <dbReference type="NCBI Taxonomy" id="1215925"/>
    <lineage>
        <taxon>Bacteria</taxon>
        <taxon>Bacillati</taxon>
        <taxon>Actinomycetota</taxon>
        <taxon>Actinomycetes</taxon>
        <taxon>Mycobacteriales</taxon>
        <taxon>Nocardiaceae</taxon>
        <taxon>Nocardia</taxon>
    </lineage>
</organism>
<reference evidence="2 3" key="1">
    <citation type="submission" date="2019-06" db="EMBL/GenBank/DDBJ databases">
        <title>Sequencing the genomes of 1000 actinobacteria strains.</title>
        <authorList>
            <person name="Klenk H.-P."/>
        </authorList>
    </citation>
    <scope>NUCLEOTIDE SEQUENCE [LARGE SCALE GENOMIC DNA]</scope>
    <source>
        <strain evidence="2 3">DSM 103495</strain>
    </source>
</reference>
<proteinExistence type="predicted"/>